<sequence>MRIITGEAKGRIIKAPEGMNTRPTLDRVKESVFNIISNKIYDAIVLDMFAGSGNLGLEAISRGAKFCTFIEKDKSAYKVLKENIKNLNFEDRSKAYFGDSFKIIKNLSKENFKYDLIFLDPPYGRGMVQRAVEAISENRIYNDNTFIISELDEKDDIPEIVGIFKNFRTEKYGRCKIIFWVKEDKYE</sequence>
<evidence type="ECO:0000313" key="3">
    <source>
        <dbReference type="EMBL" id="CCJ34550.1"/>
    </source>
</evidence>
<dbReference type="NCBIfam" id="TIGR00095">
    <property type="entry name" value="16S rRNA (guanine(966)-N(2))-methyltransferase RsmD"/>
    <property type="match status" value="1"/>
</dbReference>
<dbReference type="SUPFAM" id="SSF53335">
    <property type="entry name" value="S-adenosyl-L-methionine-dependent methyltransferases"/>
    <property type="match status" value="1"/>
</dbReference>
<dbReference type="CDD" id="cd02440">
    <property type="entry name" value="AdoMet_MTases"/>
    <property type="match status" value="1"/>
</dbReference>
<dbReference type="EMBL" id="CAKP01000131">
    <property type="protein sequence ID" value="CCJ34550.1"/>
    <property type="molecule type" value="Genomic_DNA"/>
</dbReference>
<protein>
    <submittedName>
        <fullName evidence="3">Ribosomal RNA small subunit methyltransferase D</fullName>
        <ecNumber evidence="3">2.1.1.-</ecNumber>
    </submittedName>
</protein>
<gene>
    <name evidence="3" type="ORF">CAAU_2467</name>
</gene>
<dbReference type="PANTHER" id="PTHR43542:SF1">
    <property type="entry name" value="METHYLTRANSFERASE"/>
    <property type="match status" value="1"/>
</dbReference>
<dbReference type="PIRSF" id="PIRSF004553">
    <property type="entry name" value="CHP00095"/>
    <property type="match status" value="1"/>
</dbReference>
<dbReference type="PANTHER" id="PTHR43542">
    <property type="entry name" value="METHYLTRANSFERASE"/>
    <property type="match status" value="1"/>
</dbReference>
<dbReference type="eggNOG" id="COG0742">
    <property type="taxonomic scope" value="Bacteria"/>
</dbReference>
<reference evidence="3 4" key="1">
    <citation type="journal article" date="2011" name="J. Bacteriol.">
        <title>Draft genome sequence of Caloramator australicus strain RC3T, a thermoanaerobe from the Great Artesian Basin of Australia.</title>
        <authorList>
            <person name="Ogg C.D."/>
            <person name="Patel B.K.C."/>
        </authorList>
    </citation>
    <scope>NUCLEOTIDE SEQUENCE [LARGE SCALE GENOMIC DNA]</scope>
    <source>
        <strain evidence="3 4">RC3</strain>
    </source>
</reference>
<dbReference type="PROSITE" id="PS00092">
    <property type="entry name" value="N6_MTASE"/>
    <property type="match status" value="1"/>
</dbReference>
<dbReference type="GO" id="GO:0031167">
    <property type="term" value="P:rRNA methylation"/>
    <property type="evidence" value="ECO:0007669"/>
    <property type="project" value="InterPro"/>
</dbReference>
<dbReference type="STRING" id="857293.CAAU_2467"/>
<accession>I7LKL3</accession>
<dbReference type="InterPro" id="IPR002052">
    <property type="entry name" value="DNA_methylase_N6_adenine_CS"/>
</dbReference>
<dbReference type="GO" id="GO:0003676">
    <property type="term" value="F:nucleic acid binding"/>
    <property type="evidence" value="ECO:0007669"/>
    <property type="project" value="InterPro"/>
</dbReference>
<dbReference type="OrthoDB" id="9803017at2"/>
<organism evidence="3 4">
    <name type="scientific">Caloramator australicus RC3</name>
    <dbReference type="NCBI Taxonomy" id="857293"/>
    <lineage>
        <taxon>Bacteria</taxon>
        <taxon>Bacillati</taxon>
        <taxon>Bacillota</taxon>
        <taxon>Clostridia</taxon>
        <taxon>Eubacteriales</taxon>
        <taxon>Clostridiaceae</taxon>
        <taxon>Caloramator</taxon>
    </lineage>
</organism>
<evidence type="ECO:0000256" key="2">
    <source>
        <dbReference type="ARBA" id="ARBA00022679"/>
    </source>
</evidence>
<dbReference type="Proteomes" id="UP000007652">
    <property type="component" value="Unassembled WGS sequence"/>
</dbReference>
<dbReference type="GO" id="GO:0008168">
    <property type="term" value="F:methyltransferase activity"/>
    <property type="evidence" value="ECO:0007669"/>
    <property type="project" value="UniProtKB-KW"/>
</dbReference>
<name>I7LKL3_9CLOT</name>
<dbReference type="EC" id="2.1.1.-" evidence="3"/>
<keyword evidence="1 3" id="KW-0489">Methyltransferase</keyword>
<dbReference type="RefSeq" id="WP_008909795.1">
    <property type="nucleotide sequence ID" value="NZ_CAKP01000131.1"/>
</dbReference>
<evidence type="ECO:0000313" key="4">
    <source>
        <dbReference type="Proteomes" id="UP000007652"/>
    </source>
</evidence>
<proteinExistence type="predicted"/>
<keyword evidence="4" id="KW-1185">Reference proteome</keyword>
<dbReference type="Gene3D" id="3.40.50.150">
    <property type="entry name" value="Vaccinia Virus protein VP39"/>
    <property type="match status" value="1"/>
</dbReference>
<dbReference type="AlphaFoldDB" id="I7LKL3"/>
<keyword evidence="2 3" id="KW-0808">Transferase</keyword>
<dbReference type="Pfam" id="PF03602">
    <property type="entry name" value="Cons_hypoth95"/>
    <property type="match status" value="1"/>
</dbReference>
<dbReference type="InterPro" id="IPR029063">
    <property type="entry name" value="SAM-dependent_MTases_sf"/>
</dbReference>
<dbReference type="InterPro" id="IPR004398">
    <property type="entry name" value="RNA_MeTrfase_RsmD"/>
</dbReference>
<comment type="caution">
    <text evidence="3">The sequence shown here is derived from an EMBL/GenBank/DDBJ whole genome shotgun (WGS) entry which is preliminary data.</text>
</comment>
<evidence type="ECO:0000256" key="1">
    <source>
        <dbReference type="ARBA" id="ARBA00022603"/>
    </source>
</evidence>